<dbReference type="Gene3D" id="3.40.50.300">
    <property type="entry name" value="P-loop containing nucleotide triphosphate hydrolases"/>
    <property type="match status" value="1"/>
</dbReference>
<dbReference type="InterPro" id="IPR001650">
    <property type="entry name" value="Helicase_C-like"/>
</dbReference>
<dbReference type="GO" id="GO:0005524">
    <property type="term" value="F:ATP binding"/>
    <property type="evidence" value="ECO:0007669"/>
    <property type="project" value="UniProtKB-KW"/>
</dbReference>
<dbReference type="InterPro" id="IPR027417">
    <property type="entry name" value="P-loop_NTPase"/>
</dbReference>
<dbReference type="SMART" id="SM00487">
    <property type="entry name" value="DEXDc"/>
    <property type="match status" value="1"/>
</dbReference>
<evidence type="ECO:0000256" key="7">
    <source>
        <dbReference type="ARBA" id="ARBA00022840"/>
    </source>
</evidence>
<accession>A9UPL4</accession>
<dbReference type="InterPro" id="IPR050628">
    <property type="entry name" value="SNF2_RAD54_helicase_TF"/>
</dbReference>
<dbReference type="Gene3D" id="3.30.40.10">
    <property type="entry name" value="Zinc/RING finger domain, C3HC4 (zinc finger)"/>
    <property type="match status" value="1"/>
</dbReference>
<dbReference type="GO" id="GO:0008094">
    <property type="term" value="F:ATP-dependent activity, acting on DNA"/>
    <property type="evidence" value="ECO:0000318"/>
    <property type="project" value="GO_Central"/>
</dbReference>
<keyword evidence="1" id="KW-0479">Metal-binding</keyword>
<dbReference type="STRING" id="81824.A9UPL4"/>
<name>A9UPL4_MONBE</name>
<dbReference type="RefSeq" id="XP_001742653.1">
    <property type="nucleotide sequence ID" value="XM_001742601.1"/>
</dbReference>
<evidence type="ECO:0000256" key="5">
    <source>
        <dbReference type="ARBA" id="ARBA00022806"/>
    </source>
</evidence>
<feature type="domain" description="RING-type" evidence="9">
    <location>
        <begin position="397"/>
        <end position="439"/>
    </location>
</feature>
<evidence type="ECO:0000256" key="8">
    <source>
        <dbReference type="PROSITE-ProRule" id="PRU00175"/>
    </source>
</evidence>
<dbReference type="SMART" id="SM00184">
    <property type="entry name" value="RING"/>
    <property type="match status" value="1"/>
</dbReference>
<gene>
    <name evidence="12" type="ORF">MONBRDRAFT_717</name>
</gene>
<keyword evidence="7" id="KW-0067">ATP-binding</keyword>
<dbReference type="GO" id="GO:0004386">
    <property type="term" value="F:helicase activity"/>
    <property type="evidence" value="ECO:0007669"/>
    <property type="project" value="UniProtKB-KW"/>
</dbReference>
<dbReference type="OMA" id="DHIMLRR"/>
<dbReference type="EMBL" id="CH991543">
    <property type="protein sequence ID" value="EDQ92891.1"/>
    <property type="molecule type" value="Genomic_DNA"/>
</dbReference>
<dbReference type="Pfam" id="PF00097">
    <property type="entry name" value="zf-C3HC4"/>
    <property type="match status" value="1"/>
</dbReference>
<sequence>SRETAAERLRRLHPEIEDVWSTLKPSMDLSQLKRIRSPPKLAVTLLPFQIEGVSWMIQQEESEFQGGVLADEMGLGKTVQTIALILSRPSTKPNRPTMVICPTVALMQWRNEVRSKTVEGALSCFVYHGDNRIRDLEQLSSFDIILTTYATVESGFRRMKSGFQRKGQKMYEDSVLHALHLHRLVLDEAHYIKDRFSNTARAVWDLKADYKWSLSGTPLQNRVGELYSLVKLLRADPYSHYFCRQCPCKSLKWSFERRQCTECGHRSMSHFCWWNREILRPIQKHGPHGEGKLAFDRLRKLLSAMMLRRTKHERGNELGLPPRIVHTRRDLFSHEEEDFYEALYSQSKTRFQNFVQEGTVLNNYAHIFELLMRMRQSVNHPWLVTHRSDSKKDKDTCGICYEMAEDPIASECKHVFCREEMSMYLASVPEGQPPACPVCFRTLSIDLTQPAVERSEDVKKKRSKTNIVRRLDIEAWQSSTKIEAILEELRSGQSASSSIKTIVFSQFTTFLDLLEWRLQRAGIRCVKLDGRMSPQHRADVIEAFNTQPHLTAFLISLKAGGLALNLVSASRCIICDPWWNPATESQAMDRIHRLGQNRPVEVIRLIVENSIESRIDQLQEKKRLLFESTVGKDSSALGRLTEEDLRFLF</sequence>
<dbReference type="GO" id="GO:0005634">
    <property type="term" value="C:nucleus"/>
    <property type="evidence" value="ECO:0000318"/>
    <property type="project" value="GO_Central"/>
</dbReference>
<dbReference type="PROSITE" id="PS51192">
    <property type="entry name" value="HELICASE_ATP_BIND_1"/>
    <property type="match status" value="1"/>
</dbReference>
<dbReference type="SUPFAM" id="SSF52540">
    <property type="entry name" value="P-loop containing nucleoside triphosphate hydrolases"/>
    <property type="match status" value="2"/>
</dbReference>
<proteinExistence type="predicted"/>
<organism evidence="12 13">
    <name type="scientific">Monosiga brevicollis</name>
    <name type="common">Choanoflagellate</name>
    <dbReference type="NCBI Taxonomy" id="81824"/>
    <lineage>
        <taxon>Eukaryota</taxon>
        <taxon>Choanoflagellata</taxon>
        <taxon>Craspedida</taxon>
        <taxon>Salpingoecidae</taxon>
        <taxon>Monosiga</taxon>
    </lineage>
</organism>
<dbReference type="GO" id="GO:0008270">
    <property type="term" value="F:zinc ion binding"/>
    <property type="evidence" value="ECO:0007669"/>
    <property type="project" value="UniProtKB-KW"/>
</dbReference>
<dbReference type="eggNOG" id="KOG1002">
    <property type="taxonomic scope" value="Eukaryota"/>
</dbReference>
<dbReference type="InterPro" id="IPR014001">
    <property type="entry name" value="Helicase_ATP-bd"/>
</dbReference>
<dbReference type="Pfam" id="PF00271">
    <property type="entry name" value="Helicase_C"/>
    <property type="match status" value="1"/>
</dbReference>
<evidence type="ECO:0000256" key="2">
    <source>
        <dbReference type="ARBA" id="ARBA00022741"/>
    </source>
</evidence>
<keyword evidence="3 8" id="KW-0863">Zinc-finger</keyword>
<dbReference type="CDD" id="cd18793">
    <property type="entry name" value="SF2_C_SNF"/>
    <property type="match status" value="1"/>
</dbReference>
<dbReference type="Pfam" id="PF00176">
    <property type="entry name" value="SNF2-rel_dom"/>
    <property type="match status" value="2"/>
</dbReference>
<keyword evidence="13" id="KW-1185">Reference proteome</keyword>
<dbReference type="SMART" id="SM00490">
    <property type="entry name" value="HELICc"/>
    <property type="match status" value="1"/>
</dbReference>
<evidence type="ECO:0000256" key="4">
    <source>
        <dbReference type="ARBA" id="ARBA00022801"/>
    </source>
</evidence>
<dbReference type="InterPro" id="IPR000330">
    <property type="entry name" value="SNF2_N"/>
</dbReference>
<evidence type="ECO:0000259" key="11">
    <source>
        <dbReference type="PROSITE" id="PS51194"/>
    </source>
</evidence>
<dbReference type="GeneID" id="5887781"/>
<feature type="domain" description="Helicase ATP-binding" evidence="10">
    <location>
        <begin position="58"/>
        <end position="236"/>
    </location>
</feature>
<keyword evidence="2" id="KW-0547">Nucleotide-binding</keyword>
<dbReference type="PANTHER" id="PTHR45626">
    <property type="entry name" value="TRANSCRIPTION TERMINATION FACTOR 2-RELATED"/>
    <property type="match status" value="1"/>
</dbReference>
<dbReference type="InterPro" id="IPR049730">
    <property type="entry name" value="SNF2/RAD54-like_C"/>
</dbReference>
<dbReference type="KEGG" id="mbr:MONBRDRAFT_717"/>
<dbReference type="InterPro" id="IPR018957">
    <property type="entry name" value="Znf_C3HC4_RING-type"/>
</dbReference>
<dbReference type="PROSITE" id="PS51194">
    <property type="entry name" value="HELICASE_CTER"/>
    <property type="match status" value="1"/>
</dbReference>
<evidence type="ECO:0000256" key="6">
    <source>
        <dbReference type="ARBA" id="ARBA00022833"/>
    </source>
</evidence>
<dbReference type="CDD" id="cd18008">
    <property type="entry name" value="DEXDc_SHPRH-like"/>
    <property type="match status" value="1"/>
</dbReference>
<feature type="non-terminal residue" evidence="12">
    <location>
        <position position="1"/>
    </location>
</feature>
<feature type="domain" description="Helicase C-terminal" evidence="11">
    <location>
        <begin position="481"/>
        <end position="637"/>
    </location>
</feature>
<keyword evidence="6" id="KW-0862">Zinc</keyword>
<dbReference type="AlphaFoldDB" id="A9UPL4"/>
<evidence type="ECO:0000313" key="12">
    <source>
        <dbReference type="EMBL" id="EDQ92891.1"/>
    </source>
</evidence>
<dbReference type="Gene3D" id="3.40.50.10810">
    <property type="entry name" value="Tandem AAA-ATPase domain"/>
    <property type="match status" value="1"/>
</dbReference>
<dbReference type="InterPro" id="IPR013083">
    <property type="entry name" value="Znf_RING/FYVE/PHD"/>
</dbReference>
<evidence type="ECO:0000259" key="9">
    <source>
        <dbReference type="PROSITE" id="PS50089"/>
    </source>
</evidence>
<dbReference type="GO" id="GO:0006289">
    <property type="term" value="P:nucleotide-excision repair"/>
    <property type="evidence" value="ECO:0000318"/>
    <property type="project" value="GO_Central"/>
</dbReference>
<feature type="non-terminal residue" evidence="12">
    <location>
        <position position="649"/>
    </location>
</feature>
<dbReference type="Proteomes" id="UP000001357">
    <property type="component" value="Unassembled WGS sequence"/>
</dbReference>
<dbReference type="InterPro" id="IPR038718">
    <property type="entry name" value="SNF2-like_sf"/>
</dbReference>
<evidence type="ECO:0000256" key="3">
    <source>
        <dbReference type="ARBA" id="ARBA00022771"/>
    </source>
</evidence>
<evidence type="ECO:0000313" key="13">
    <source>
        <dbReference type="Proteomes" id="UP000001357"/>
    </source>
</evidence>
<dbReference type="GO" id="GO:0016787">
    <property type="term" value="F:hydrolase activity"/>
    <property type="evidence" value="ECO:0007669"/>
    <property type="project" value="UniProtKB-KW"/>
</dbReference>
<dbReference type="PANTHER" id="PTHR45626:SF12">
    <property type="entry name" value="DNA REPAIR PROTEIN RAD16"/>
    <property type="match status" value="1"/>
</dbReference>
<evidence type="ECO:0000256" key="1">
    <source>
        <dbReference type="ARBA" id="ARBA00022723"/>
    </source>
</evidence>
<reference evidence="12 13" key="1">
    <citation type="journal article" date="2008" name="Nature">
        <title>The genome of the choanoflagellate Monosiga brevicollis and the origin of metazoans.</title>
        <authorList>
            <consortium name="JGI Sequencing"/>
            <person name="King N."/>
            <person name="Westbrook M.J."/>
            <person name="Young S.L."/>
            <person name="Kuo A."/>
            <person name="Abedin M."/>
            <person name="Chapman J."/>
            <person name="Fairclough S."/>
            <person name="Hellsten U."/>
            <person name="Isogai Y."/>
            <person name="Letunic I."/>
            <person name="Marr M."/>
            <person name="Pincus D."/>
            <person name="Putnam N."/>
            <person name="Rokas A."/>
            <person name="Wright K.J."/>
            <person name="Zuzow R."/>
            <person name="Dirks W."/>
            <person name="Good M."/>
            <person name="Goodstein D."/>
            <person name="Lemons D."/>
            <person name="Li W."/>
            <person name="Lyons J.B."/>
            <person name="Morris A."/>
            <person name="Nichols S."/>
            <person name="Richter D.J."/>
            <person name="Salamov A."/>
            <person name="Bork P."/>
            <person name="Lim W.A."/>
            <person name="Manning G."/>
            <person name="Miller W.T."/>
            <person name="McGinnis W."/>
            <person name="Shapiro H."/>
            <person name="Tjian R."/>
            <person name="Grigoriev I.V."/>
            <person name="Rokhsar D."/>
        </authorList>
    </citation>
    <scope>NUCLEOTIDE SEQUENCE [LARGE SCALE GENOMIC DNA]</scope>
    <source>
        <strain evidence="13">MX1 / ATCC 50154</strain>
    </source>
</reference>
<dbReference type="InterPro" id="IPR001841">
    <property type="entry name" value="Znf_RING"/>
</dbReference>
<keyword evidence="5" id="KW-0347">Helicase</keyword>
<dbReference type="SUPFAM" id="SSF57850">
    <property type="entry name" value="RING/U-box"/>
    <property type="match status" value="1"/>
</dbReference>
<keyword evidence="4" id="KW-0378">Hydrolase</keyword>
<dbReference type="InParanoid" id="A9UPL4"/>
<protein>
    <submittedName>
        <fullName evidence="12">Uncharacterized protein</fullName>
    </submittedName>
</protein>
<dbReference type="PROSITE" id="PS50089">
    <property type="entry name" value="ZF_RING_2"/>
    <property type="match status" value="1"/>
</dbReference>
<evidence type="ECO:0000259" key="10">
    <source>
        <dbReference type="PROSITE" id="PS51192"/>
    </source>
</evidence>